<sequence length="1341" mass="147162">MQEADVDRDVGLKEALSRIRHLKDSKLENQKAPAQLLEAIEATLNEREQDPGPTHYFLALESLLAAQEDDQSSVYVSSVYLLSNILMYVSQGVVRAKVQSLLPAVAQPLGEPHSGENANARLRASLACIEVFLEVLPVSDRSMLENDKTWRTVWDLILNLSIDSRPKVRRRAHELISHVLGLPQWKHLHPYGVRTVQWATQILSGVAAARGVSHTKPSHTAPEFDKRHGKAKHAMSAAVARQQAASEGAASTGIWVCALLKMIVHDLPTAAISPLVKELIHLPSLQHPFLTVAVFDVFSALFSSPSLDQDSARANVTALSTPSSASSAISKAEPDALMLQETLNALRSPEIRPAHTDVQTLPSYFALLEASMVAYARIHQGRDAWQLLPSIWADILNLALSAKSEGSRNAAEVRTAGRNALLALLRYCIPDEAVMEACKNPQADLLKIVNSLRDALGRHAIRYSHSRAEILSVLAGLIARLRYAPAPDAKPAAEALTMDLVVEIASLRSQKGFGARPEADAVLGAAIEACGPEAFLNRLPLQLLDENRRPNTQGTGRAWLLPLLREHITNANLQHFVTELVPLSEALFELRIAAETGGKKPVEAKVFEALIEQIWACFPAYCELARDIDTALKPEFLELLMNVLRSQSALRPSVLKGLELMVQRSEALANSQAPSAQLVRQFGVDQSAGRRFLEHLRSLSGSLLSSLFNLLAELPAQSRGYVMECISIYLGILDADNVAQTYSKVAQMLDQSLTSFTPNAHHAGPESNSPRYVPPLPHTMLDLMVALVPFVRGANAASMYELCKSDALLSIEDGGIQKKVYRIMARLLNGSERPSLLSLAGSQQQGAAALLAKLGVHTDDVQPGAVRDRLLLLGALTPYIGDEDLHILGAIVPEAVLGTKEANQGAREAAYALLVAIGQRMQQGGVLKRPDGQVPASSNEFILMVAAGLAGASPRMISASITALARILYEFHTELPVETLDELLSTVIMYLGSTNREIIKSALGLTKVAIVVLEAPRVETHLSDLVPALIGVQNTHKNHFKGRVRHIIERLIRRFGVPSIEKWVDQDNQRLITNIRKRKERARRKKNAVSTEDDTTPNAFQRTLGSGEMDAFEEALYGSASESESDSDNDRTASHRRDMSKNRRGQRSRGRDEQDAYLVENDDMPLDLLDSKATSLRTNQRRKERRPGEEAEKLAVDASGRLRIVDEDHKLDTDEKQPTSDDQMIGRMYMEKEMGVDGFTHSRGGAVRFNKNTKRTRANERMDEDDNEEAGRSNANPDRATKRARPKKQAIGTDFRAKRAAGDVQKNGMSPYAYVPLSSVTGKKNAKNAQKLKITGGHRNA</sequence>
<feature type="domain" description="RRP12 N-terminal HEAT" evidence="6">
    <location>
        <begin position="35"/>
        <end position="306"/>
    </location>
</feature>
<protein>
    <submittedName>
        <fullName evidence="7">Pre-rRNA processing protein</fullName>
    </submittedName>
</protein>
<feature type="region of interest" description="Disordered" evidence="4">
    <location>
        <begin position="1076"/>
        <end position="1198"/>
    </location>
</feature>
<accession>A0AAF0F8F1</accession>
<feature type="compositionally biased region" description="Basic and acidic residues" evidence="4">
    <location>
        <begin position="1186"/>
        <end position="1195"/>
    </location>
</feature>
<comment type="similarity">
    <text evidence="2">Belongs to the RRP12 family.</text>
</comment>
<feature type="region of interest" description="Disordered" evidence="4">
    <location>
        <begin position="1238"/>
        <end position="1341"/>
    </location>
</feature>
<evidence type="ECO:0000259" key="6">
    <source>
        <dbReference type="Pfam" id="PF25772"/>
    </source>
</evidence>
<reference evidence="7" key="1">
    <citation type="submission" date="2023-02" db="EMBL/GenBank/DDBJ databases">
        <title>Mating type loci evolution in Malassezia.</title>
        <authorList>
            <person name="Coelho M.A."/>
        </authorList>
    </citation>
    <scope>NUCLEOTIDE SEQUENCE</scope>
    <source>
        <strain evidence="7">CBS 14136</strain>
    </source>
</reference>
<dbReference type="SUPFAM" id="SSF48371">
    <property type="entry name" value="ARM repeat"/>
    <property type="match status" value="1"/>
</dbReference>
<evidence type="ECO:0000256" key="2">
    <source>
        <dbReference type="ARBA" id="ARBA00007690"/>
    </source>
</evidence>
<dbReference type="EMBL" id="CP118375">
    <property type="protein sequence ID" value="WFD41651.1"/>
    <property type="molecule type" value="Genomic_DNA"/>
</dbReference>
<proteinExistence type="inferred from homology"/>
<evidence type="ECO:0000259" key="5">
    <source>
        <dbReference type="Pfam" id="PF08161"/>
    </source>
</evidence>
<dbReference type="InterPro" id="IPR012978">
    <property type="entry name" value="HEAT_RRP12"/>
</dbReference>
<evidence type="ECO:0000256" key="3">
    <source>
        <dbReference type="ARBA" id="ARBA00023242"/>
    </source>
</evidence>
<keyword evidence="3" id="KW-0539">Nucleus</keyword>
<dbReference type="Pfam" id="PF25772">
    <property type="entry name" value="HEAT_RRP12_N"/>
    <property type="match status" value="1"/>
</dbReference>
<dbReference type="InterPro" id="IPR016024">
    <property type="entry name" value="ARM-type_fold"/>
</dbReference>
<evidence type="ECO:0000313" key="7">
    <source>
        <dbReference type="EMBL" id="WFD41651.1"/>
    </source>
</evidence>
<evidence type="ECO:0000313" key="8">
    <source>
        <dbReference type="Proteomes" id="UP001214628"/>
    </source>
</evidence>
<dbReference type="Gene3D" id="1.25.10.10">
    <property type="entry name" value="Leucine-rich Repeat Variant"/>
    <property type="match status" value="1"/>
</dbReference>
<dbReference type="PANTHER" id="PTHR48287">
    <property type="entry name" value="ARM REPEAT SUPERFAMILY PROTEIN"/>
    <property type="match status" value="1"/>
</dbReference>
<keyword evidence="8" id="KW-1185">Reference proteome</keyword>
<evidence type="ECO:0000256" key="1">
    <source>
        <dbReference type="ARBA" id="ARBA00004123"/>
    </source>
</evidence>
<dbReference type="InterPro" id="IPR011989">
    <property type="entry name" value="ARM-like"/>
</dbReference>
<dbReference type="GO" id="GO:0005634">
    <property type="term" value="C:nucleus"/>
    <property type="evidence" value="ECO:0007669"/>
    <property type="project" value="UniProtKB-SubCell"/>
</dbReference>
<evidence type="ECO:0000256" key="4">
    <source>
        <dbReference type="SAM" id="MobiDB-lite"/>
    </source>
</evidence>
<name>A0AAF0F8F1_9BASI</name>
<organism evidence="7 8">
    <name type="scientific">Malassezia psittaci</name>
    <dbReference type="NCBI Taxonomy" id="1821823"/>
    <lineage>
        <taxon>Eukaryota</taxon>
        <taxon>Fungi</taxon>
        <taxon>Dikarya</taxon>
        <taxon>Basidiomycota</taxon>
        <taxon>Ustilaginomycotina</taxon>
        <taxon>Malasseziomycetes</taxon>
        <taxon>Malasseziales</taxon>
        <taxon>Malasseziaceae</taxon>
        <taxon>Malassezia</taxon>
    </lineage>
</organism>
<dbReference type="InterPro" id="IPR052087">
    <property type="entry name" value="RRP12"/>
</dbReference>
<feature type="domain" description="RRP12 HEAT" evidence="5">
    <location>
        <begin position="409"/>
        <end position="711"/>
    </location>
</feature>
<feature type="compositionally biased region" description="Basic and acidic residues" evidence="4">
    <location>
        <begin position="1128"/>
        <end position="1141"/>
    </location>
</feature>
<gene>
    <name evidence="7" type="primary">RRP12</name>
    <name evidence="7" type="ORF">MPSI1_000283</name>
</gene>
<dbReference type="PANTHER" id="PTHR48287:SF1">
    <property type="entry name" value="ARM REPEAT SUPERFAMILY PROTEIN"/>
    <property type="match status" value="1"/>
</dbReference>
<feature type="compositionally biased region" description="Basic residues" evidence="4">
    <location>
        <begin position="1076"/>
        <end position="1087"/>
    </location>
</feature>
<comment type="subcellular location">
    <subcellularLocation>
        <location evidence="1">Nucleus</location>
    </subcellularLocation>
</comment>
<dbReference type="Proteomes" id="UP001214628">
    <property type="component" value="Chromosome 1"/>
</dbReference>
<dbReference type="InterPro" id="IPR057860">
    <property type="entry name" value="HEAT_RRP12_N"/>
</dbReference>
<dbReference type="Pfam" id="PF08161">
    <property type="entry name" value="RRP12_HEAT"/>
    <property type="match status" value="1"/>
</dbReference>